<dbReference type="SMART" id="SM00028">
    <property type="entry name" value="TPR"/>
    <property type="match status" value="5"/>
</dbReference>
<dbReference type="AlphaFoldDB" id="A0A840G9R9"/>
<reference evidence="4 5" key="1">
    <citation type="submission" date="2020-08" db="EMBL/GenBank/DDBJ databases">
        <title>Genome sequencing of Purple Non-Sulfur Bacteria from various extreme environments.</title>
        <authorList>
            <person name="Mayer M."/>
        </authorList>
    </citation>
    <scope>NUCLEOTIDE SEQUENCE [LARGE SCALE GENOMIC DNA]</scope>
    <source>
        <strain evidence="4 5">2761</strain>
    </source>
</reference>
<dbReference type="PROSITE" id="PS50005">
    <property type="entry name" value="TPR"/>
    <property type="match status" value="1"/>
</dbReference>
<dbReference type="Gene3D" id="1.25.40.10">
    <property type="entry name" value="Tetratricopeptide repeat domain"/>
    <property type="match status" value="3"/>
</dbReference>
<dbReference type="OrthoDB" id="7298659at2"/>
<feature type="repeat" description="TPR" evidence="2">
    <location>
        <begin position="234"/>
        <end position="267"/>
    </location>
</feature>
<dbReference type="GO" id="GO:0000160">
    <property type="term" value="P:phosphorelay signal transduction system"/>
    <property type="evidence" value="ECO:0007669"/>
    <property type="project" value="InterPro"/>
</dbReference>
<keyword evidence="1" id="KW-0597">Phosphoprotein</keyword>
<name>A0A840G9R9_RHOTE</name>
<gene>
    <name evidence="4" type="ORF">GGD90_002603</name>
</gene>
<dbReference type="Gene3D" id="3.40.50.2300">
    <property type="match status" value="1"/>
</dbReference>
<dbReference type="CDD" id="cd17589">
    <property type="entry name" value="REC_TPR"/>
    <property type="match status" value="1"/>
</dbReference>
<protein>
    <submittedName>
        <fullName evidence="4">CheY-like chemotaxis protein</fullName>
    </submittedName>
</protein>
<keyword evidence="2" id="KW-0802">TPR repeat</keyword>
<dbReference type="SMART" id="SM00448">
    <property type="entry name" value="REC"/>
    <property type="match status" value="1"/>
</dbReference>
<dbReference type="SUPFAM" id="SSF48452">
    <property type="entry name" value="TPR-like"/>
    <property type="match status" value="2"/>
</dbReference>
<dbReference type="SUPFAM" id="SSF52172">
    <property type="entry name" value="CheY-like"/>
    <property type="match status" value="1"/>
</dbReference>
<evidence type="ECO:0000256" key="1">
    <source>
        <dbReference type="PROSITE-ProRule" id="PRU00169"/>
    </source>
</evidence>
<accession>A0A840G9R9</accession>
<dbReference type="PANTHER" id="PTHR43228:SF1">
    <property type="entry name" value="TWO-COMPONENT RESPONSE REGULATOR ARR22"/>
    <property type="match status" value="1"/>
</dbReference>
<organism evidence="4 5">
    <name type="scientific">Rhodocyclus tenuis</name>
    <name type="common">Rhodospirillum tenue</name>
    <dbReference type="NCBI Taxonomy" id="1066"/>
    <lineage>
        <taxon>Bacteria</taxon>
        <taxon>Pseudomonadati</taxon>
        <taxon>Pseudomonadota</taxon>
        <taxon>Betaproteobacteria</taxon>
        <taxon>Rhodocyclales</taxon>
        <taxon>Rhodocyclaceae</taxon>
        <taxon>Rhodocyclus</taxon>
    </lineage>
</organism>
<dbReference type="Pfam" id="PF13181">
    <property type="entry name" value="TPR_8"/>
    <property type="match status" value="1"/>
</dbReference>
<dbReference type="InterPro" id="IPR011006">
    <property type="entry name" value="CheY-like_superfamily"/>
</dbReference>
<dbReference type="PANTHER" id="PTHR43228">
    <property type="entry name" value="TWO-COMPONENT RESPONSE REGULATOR"/>
    <property type="match status" value="1"/>
</dbReference>
<dbReference type="InterPro" id="IPR019734">
    <property type="entry name" value="TPR_rpt"/>
</dbReference>
<dbReference type="Proteomes" id="UP000587070">
    <property type="component" value="Unassembled WGS sequence"/>
</dbReference>
<dbReference type="Pfam" id="PF14559">
    <property type="entry name" value="TPR_19"/>
    <property type="match status" value="2"/>
</dbReference>
<dbReference type="InterPro" id="IPR052048">
    <property type="entry name" value="ST_Response_Regulator"/>
</dbReference>
<dbReference type="RefSeq" id="WP_153117525.1">
    <property type="nucleotide sequence ID" value="NZ_JACIGE010000010.1"/>
</dbReference>
<comment type="caution">
    <text evidence="4">The sequence shown here is derived from an EMBL/GenBank/DDBJ whole genome shotgun (WGS) entry which is preliminary data.</text>
</comment>
<dbReference type="InterPro" id="IPR001789">
    <property type="entry name" value="Sig_transdc_resp-reg_receiver"/>
</dbReference>
<dbReference type="PROSITE" id="PS50110">
    <property type="entry name" value="RESPONSE_REGULATORY"/>
    <property type="match status" value="1"/>
</dbReference>
<feature type="domain" description="Response regulatory" evidence="3">
    <location>
        <begin position="11"/>
        <end position="130"/>
    </location>
</feature>
<keyword evidence="5" id="KW-1185">Reference proteome</keyword>
<proteinExistence type="predicted"/>
<dbReference type="Pfam" id="PF00072">
    <property type="entry name" value="Response_reg"/>
    <property type="match status" value="1"/>
</dbReference>
<dbReference type="EMBL" id="JACIGE010000010">
    <property type="protein sequence ID" value="MBB4248211.1"/>
    <property type="molecule type" value="Genomic_DNA"/>
</dbReference>
<feature type="modified residue" description="4-aspartylphosphate" evidence="1">
    <location>
        <position position="61"/>
    </location>
</feature>
<sequence>MAITTTLSNKHFLVLDDQPEMRSSLRAQIGSLGCTNVVVCANVKGAIEQFEKRRFDVVLCDYYLGGGTDGQQFLEYLRSRELISRGTIFIMITAEKSYESVVTAAECLPDDYLLKPFTADTLHSRVERQLEKKARLAKINTLQDKRKWAEVVTACDEIIASRDRYQVDAMRIRGNALIAAGRFDEAIAFYQQVLAARALPWAKFGLAHALHAKGELAASKATLGELIVESPRFLSAYDLLGRAHLESGQADEAMKVLDQATQVAPNSLTRHRAIAKVAEEQADFSRVEAALSQVVKKTRNTPLRNTGDIARLGNAFTELGTPDKAIALIEEAKTNFKGDQQDPHLAAIEALAHSKAGRPELAAKALARVAENANVPMSPEVTVQLAKAYLANGQIDAGEAILKRVVQTSPDSKEVHALVTKAMSAHGSPERAQALIAGSIGEVVALNNEAVRRGKAGELGAAAQMLTEAAERLPENVQIVANAAFALLLDVFSNGLDQQKFAKALAFQQQLQALDERHPKLADIAALTTTIRNKFNILEQPAEST</sequence>
<dbReference type="InterPro" id="IPR011990">
    <property type="entry name" value="TPR-like_helical_dom_sf"/>
</dbReference>
<evidence type="ECO:0000259" key="3">
    <source>
        <dbReference type="PROSITE" id="PS50110"/>
    </source>
</evidence>
<evidence type="ECO:0000313" key="4">
    <source>
        <dbReference type="EMBL" id="MBB4248211.1"/>
    </source>
</evidence>
<evidence type="ECO:0000256" key="2">
    <source>
        <dbReference type="PROSITE-ProRule" id="PRU00339"/>
    </source>
</evidence>
<evidence type="ECO:0000313" key="5">
    <source>
        <dbReference type="Proteomes" id="UP000587070"/>
    </source>
</evidence>